<dbReference type="STRING" id="661089.ciss_16130"/>
<evidence type="ECO:0000313" key="1">
    <source>
        <dbReference type="EMBL" id="GAV25680.1"/>
    </source>
</evidence>
<keyword evidence="2" id="KW-1185">Reference proteome</keyword>
<sequence length="55" mass="6566">MEKEKQYNRVVSLYSLGLNPVFNQNYRSKNRGQKGYRIRLQQSQRAFISKPALNF</sequence>
<organism evidence="1 2">
    <name type="scientific">Carboxydothermus islandicus</name>
    <dbReference type="NCBI Taxonomy" id="661089"/>
    <lineage>
        <taxon>Bacteria</taxon>
        <taxon>Bacillati</taxon>
        <taxon>Bacillota</taxon>
        <taxon>Clostridia</taxon>
        <taxon>Thermoanaerobacterales</taxon>
        <taxon>Thermoanaerobacteraceae</taxon>
        <taxon>Carboxydothermus</taxon>
    </lineage>
</organism>
<dbReference type="EMBL" id="BDJL01000055">
    <property type="protein sequence ID" value="GAV25680.1"/>
    <property type="molecule type" value="Genomic_DNA"/>
</dbReference>
<dbReference type="Proteomes" id="UP000187338">
    <property type="component" value="Unassembled WGS sequence"/>
</dbReference>
<reference evidence="2" key="1">
    <citation type="submission" date="2016-12" db="EMBL/GenBank/DDBJ databases">
        <title>Draft Genome Sequences od Carboxydothermus pertinax and islandicus, Hydrogenogenic Carboxydotrophic Bacteria.</title>
        <authorList>
            <person name="Fukuyama Y."/>
            <person name="Ohmae K."/>
            <person name="Yoneda Y."/>
            <person name="Yoshida T."/>
            <person name="Sako Y."/>
        </authorList>
    </citation>
    <scope>NUCLEOTIDE SEQUENCE [LARGE SCALE GENOMIC DNA]</scope>
    <source>
        <strain evidence="2">SET</strain>
    </source>
</reference>
<dbReference type="RefSeq" id="WP_166504007.1">
    <property type="nucleotide sequence ID" value="NZ_BDJL01000055.1"/>
</dbReference>
<proteinExistence type="predicted"/>
<accession>A0A1L8D3C6</accession>
<gene>
    <name evidence="1" type="ORF">ciss_16130</name>
</gene>
<protein>
    <submittedName>
        <fullName evidence="1">Uncharacterized protein</fullName>
    </submittedName>
</protein>
<evidence type="ECO:0000313" key="2">
    <source>
        <dbReference type="Proteomes" id="UP000187338"/>
    </source>
</evidence>
<dbReference type="AlphaFoldDB" id="A0A1L8D3C6"/>
<comment type="caution">
    <text evidence="1">The sequence shown here is derived from an EMBL/GenBank/DDBJ whole genome shotgun (WGS) entry which is preliminary data.</text>
</comment>
<name>A0A1L8D3C6_9THEO</name>